<dbReference type="PROSITE" id="PS00108">
    <property type="entry name" value="PROTEIN_KINASE_ST"/>
    <property type="match status" value="1"/>
</dbReference>
<evidence type="ECO:0000259" key="13">
    <source>
        <dbReference type="PROSITE" id="PS50011"/>
    </source>
</evidence>
<evidence type="ECO:0000256" key="3">
    <source>
        <dbReference type="ARBA" id="ARBA00022527"/>
    </source>
</evidence>
<evidence type="ECO:0000256" key="4">
    <source>
        <dbReference type="ARBA" id="ARBA00022679"/>
    </source>
</evidence>
<feature type="repeat" description="ANK" evidence="12">
    <location>
        <begin position="376"/>
        <end position="408"/>
    </location>
</feature>
<dbReference type="Gene3D" id="1.10.510.10">
    <property type="entry name" value="Transferase(Phosphotransferase) domain 1"/>
    <property type="match status" value="1"/>
</dbReference>
<feature type="repeat" description="ANK" evidence="12">
    <location>
        <begin position="412"/>
        <end position="444"/>
    </location>
</feature>
<comment type="subcellular location">
    <subcellularLocation>
        <location evidence="1">Preautophagosomal structure membrane</location>
        <topology evidence="1">Peripheral membrane protein</topology>
    </subcellularLocation>
</comment>
<dbReference type="Proteomes" id="UP001447188">
    <property type="component" value="Unassembled WGS sequence"/>
</dbReference>
<dbReference type="Pfam" id="PF00069">
    <property type="entry name" value="Pkinase"/>
    <property type="match status" value="1"/>
</dbReference>
<evidence type="ECO:0000256" key="12">
    <source>
        <dbReference type="PROSITE-ProRule" id="PRU00023"/>
    </source>
</evidence>
<feature type="repeat" description="ANK" evidence="12">
    <location>
        <begin position="446"/>
        <end position="475"/>
    </location>
</feature>
<comment type="catalytic activity">
    <reaction evidence="10">
        <text>L-threonyl-[protein] + ATP = O-phospho-L-threonyl-[protein] + ADP + H(+)</text>
        <dbReference type="Rhea" id="RHEA:46608"/>
        <dbReference type="Rhea" id="RHEA-COMP:11060"/>
        <dbReference type="Rhea" id="RHEA-COMP:11605"/>
        <dbReference type="ChEBI" id="CHEBI:15378"/>
        <dbReference type="ChEBI" id="CHEBI:30013"/>
        <dbReference type="ChEBI" id="CHEBI:30616"/>
        <dbReference type="ChEBI" id="CHEBI:61977"/>
        <dbReference type="ChEBI" id="CHEBI:456216"/>
        <dbReference type="EC" id="2.7.11.1"/>
    </reaction>
</comment>
<evidence type="ECO:0000256" key="9">
    <source>
        <dbReference type="ARBA" id="ARBA00030237"/>
    </source>
</evidence>
<keyword evidence="8" id="KW-0072">Autophagy</keyword>
<dbReference type="PROSITE" id="PS50297">
    <property type="entry name" value="ANK_REP_REGION"/>
    <property type="match status" value="3"/>
</dbReference>
<keyword evidence="12" id="KW-0040">ANK repeat</keyword>
<evidence type="ECO:0000256" key="7">
    <source>
        <dbReference type="ARBA" id="ARBA00022840"/>
    </source>
</evidence>
<keyword evidence="5" id="KW-0547">Nucleotide-binding</keyword>
<dbReference type="EC" id="2.7.11.1" evidence="2"/>
<keyword evidence="3" id="KW-0723">Serine/threonine-protein kinase</keyword>
<dbReference type="SMART" id="SM00248">
    <property type="entry name" value="ANK"/>
    <property type="match status" value="3"/>
</dbReference>
<dbReference type="InterPro" id="IPR000719">
    <property type="entry name" value="Prot_kinase_dom"/>
</dbReference>
<protein>
    <recommendedName>
        <fullName evidence="2">non-specific serine/threonine protein kinase</fullName>
        <ecNumber evidence="2">2.7.11.1</ecNumber>
    </recommendedName>
    <alternativeName>
        <fullName evidence="9">Autophagy-related protein 1</fullName>
    </alternativeName>
</protein>
<dbReference type="PROSITE" id="PS50088">
    <property type="entry name" value="ANK_REPEAT"/>
    <property type="match status" value="3"/>
</dbReference>
<proteinExistence type="predicted"/>
<dbReference type="InterPro" id="IPR045269">
    <property type="entry name" value="Atg1-like"/>
</dbReference>
<keyword evidence="7" id="KW-0067">ATP-binding</keyword>
<accession>A0ABR3GU71</accession>
<evidence type="ECO:0000313" key="14">
    <source>
        <dbReference type="EMBL" id="KAL0639459.1"/>
    </source>
</evidence>
<dbReference type="Pfam" id="PF00023">
    <property type="entry name" value="Ank"/>
    <property type="match status" value="1"/>
</dbReference>
<dbReference type="Pfam" id="PF12796">
    <property type="entry name" value="Ank_2"/>
    <property type="match status" value="1"/>
</dbReference>
<name>A0ABR3GU71_9PEZI</name>
<dbReference type="InterPro" id="IPR002110">
    <property type="entry name" value="Ankyrin_rpt"/>
</dbReference>
<sequence>MTGIAKFARYNLNTVFDGDSVVHTTSKSDLQTRRRKVEITTRWRRGTEIGSGGFAVVWREKNEESGELRAVKIIPKPKINHRELDALVEVQDHPELFVVFFGWFEDRDSMYLAMEFIEYGDLGRYIKEHGMEAKELAKEIASQILEGLAVLHERGIFHRDIKPQNVLIASPSPIWIKISDFGISKRITGGALETRSGTIIYQSPEQLGLLPSCFGTGRPYTTAVDIWAFGVVIHEVLTSEIPFVDTYQPTESIFSRNAGTNLDMQLLYQYCSGDPFPIERLRQHCVSEDGIDFVMSLMVVDPTNRVSARDGLASQWLLGTAESGTPSAARPLLDMGAAVSCSSGSYITLQSEQFAAPRLIADTGENVDMVPPLNPKPRTALQLAVEVGDIDSVKLLLDRGADPNVVSFRGSKTCTVLQGAVERGDIDFVRLLLDRGADPNRSTIDYRQTPLEMATDGGHVKMVILLLERGADERG</sequence>
<dbReference type="InterPro" id="IPR008271">
    <property type="entry name" value="Ser/Thr_kinase_AS"/>
</dbReference>
<evidence type="ECO:0000256" key="11">
    <source>
        <dbReference type="ARBA" id="ARBA00048679"/>
    </source>
</evidence>
<evidence type="ECO:0000256" key="1">
    <source>
        <dbReference type="ARBA" id="ARBA00004623"/>
    </source>
</evidence>
<dbReference type="PANTHER" id="PTHR24348">
    <property type="entry name" value="SERINE/THREONINE-PROTEIN KINASE UNC-51-RELATED"/>
    <property type="match status" value="1"/>
</dbReference>
<gene>
    <name evidence="14" type="ORF">Q9L58_001487</name>
</gene>
<keyword evidence="6" id="KW-0418">Kinase</keyword>
<comment type="caution">
    <text evidence="14">The sequence shown here is derived from an EMBL/GenBank/DDBJ whole genome shotgun (WGS) entry which is preliminary data.</text>
</comment>
<dbReference type="EMBL" id="JBBBZM010000011">
    <property type="protein sequence ID" value="KAL0639459.1"/>
    <property type="molecule type" value="Genomic_DNA"/>
</dbReference>
<feature type="domain" description="Protein kinase" evidence="13">
    <location>
        <begin position="43"/>
        <end position="317"/>
    </location>
</feature>
<evidence type="ECO:0000313" key="15">
    <source>
        <dbReference type="Proteomes" id="UP001447188"/>
    </source>
</evidence>
<comment type="catalytic activity">
    <reaction evidence="11">
        <text>L-seryl-[protein] + ATP = O-phospho-L-seryl-[protein] + ADP + H(+)</text>
        <dbReference type="Rhea" id="RHEA:17989"/>
        <dbReference type="Rhea" id="RHEA-COMP:9863"/>
        <dbReference type="Rhea" id="RHEA-COMP:11604"/>
        <dbReference type="ChEBI" id="CHEBI:15378"/>
        <dbReference type="ChEBI" id="CHEBI:29999"/>
        <dbReference type="ChEBI" id="CHEBI:30616"/>
        <dbReference type="ChEBI" id="CHEBI:83421"/>
        <dbReference type="ChEBI" id="CHEBI:456216"/>
        <dbReference type="EC" id="2.7.11.1"/>
    </reaction>
</comment>
<dbReference type="SUPFAM" id="SSF56112">
    <property type="entry name" value="Protein kinase-like (PK-like)"/>
    <property type="match status" value="1"/>
</dbReference>
<evidence type="ECO:0000256" key="6">
    <source>
        <dbReference type="ARBA" id="ARBA00022777"/>
    </source>
</evidence>
<evidence type="ECO:0000256" key="8">
    <source>
        <dbReference type="ARBA" id="ARBA00023006"/>
    </source>
</evidence>
<evidence type="ECO:0000256" key="10">
    <source>
        <dbReference type="ARBA" id="ARBA00047899"/>
    </source>
</evidence>
<dbReference type="InterPro" id="IPR036770">
    <property type="entry name" value="Ankyrin_rpt-contain_sf"/>
</dbReference>
<dbReference type="SMART" id="SM00220">
    <property type="entry name" value="S_TKc"/>
    <property type="match status" value="1"/>
</dbReference>
<dbReference type="SUPFAM" id="SSF48403">
    <property type="entry name" value="Ankyrin repeat"/>
    <property type="match status" value="1"/>
</dbReference>
<evidence type="ECO:0000256" key="5">
    <source>
        <dbReference type="ARBA" id="ARBA00022741"/>
    </source>
</evidence>
<keyword evidence="4" id="KW-0808">Transferase</keyword>
<organism evidence="14 15">
    <name type="scientific">Discina gigas</name>
    <dbReference type="NCBI Taxonomy" id="1032678"/>
    <lineage>
        <taxon>Eukaryota</taxon>
        <taxon>Fungi</taxon>
        <taxon>Dikarya</taxon>
        <taxon>Ascomycota</taxon>
        <taxon>Pezizomycotina</taxon>
        <taxon>Pezizomycetes</taxon>
        <taxon>Pezizales</taxon>
        <taxon>Discinaceae</taxon>
        <taxon>Discina</taxon>
    </lineage>
</organism>
<keyword evidence="15" id="KW-1185">Reference proteome</keyword>
<reference evidence="14 15" key="1">
    <citation type="submission" date="2024-02" db="EMBL/GenBank/DDBJ databases">
        <title>Discinaceae phylogenomics.</title>
        <authorList>
            <person name="Dirks A.C."/>
            <person name="James T.Y."/>
        </authorList>
    </citation>
    <scope>NUCLEOTIDE SEQUENCE [LARGE SCALE GENOMIC DNA]</scope>
    <source>
        <strain evidence="14 15">ACD0624</strain>
    </source>
</reference>
<dbReference type="PROSITE" id="PS50011">
    <property type="entry name" value="PROTEIN_KINASE_DOM"/>
    <property type="match status" value="1"/>
</dbReference>
<dbReference type="InterPro" id="IPR011009">
    <property type="entry name" value="Kinase-like_dom_sf"/>
</dbReference>
<dbReference type="Gene3D" id="1.25.40.20">
    <property type="entry name" value="Ankyrin repeat-containing domain"/>
    <property type="match status" value="1"/>
</dbReference>
<evidence type="ECO:0000256" key="2">
    <source>
        <dbReference type="ARBA" id="ARBA00012513"/>
    </source>
</evidence>
<dbReference type="PANTHER" id="PTHR24348:SF22">
    <property type="entry name" value="NON-SPECIFIC SERINE_THREONINE PROTEIN KINASE"/>
    <property type="match status" value="1"/>
</dbReference>